<dbReference type="STRING" id="10228.B3RZE1"/>
<dbReference type="InterPro" id="IPR019534">
    <property type="entry name" value="DUF2452"/>
</dbReference>
<accession>B3RZE1</accession>
<dbReference type="Proteomes" id="UP000009022">
    <property type="component" value="Unassembled WGS sequence"/>
</dbReference>
<dbReference type="OrthoDB" id="9995764at2759"/>
<dbReference type="eggNOG" id="ENOG502QWKE">
    <property type="taxonomic scope" value="Eukaryota"/>
</dbReference>
<dbReference type="InParanoid" id="B3RZE1"/>
<dbReference type="PANTHER" id="PTHR14553">
    <property type="entry name" value="UNCHARACTERIZED PROTEIN C1ORF50"/>
    <property type="match status" value="1"/>
</dbReference>
<gene>
    <name evidence="1" type="ORF">TRIADDRAFT_36122</name>
</gene>
<dbReference type="PANTHER" id="PTHR14553:SF1">
    <property type="entry name" value="SIMILAR TO CHROMOSOME 1 OPEN READING FRAME 50"/>
    <property type="match status" value="1"/>
</dbReference>
<dbReference type="PhylomeDB" id="B3RZE1"/>
<organism evidence="1 2">
    <name type="scientific">Trichoplax adhaerens</name>
    <name type="common">Trichoplax reptans</name>
    <dbReference type="NCBI Taxonomy" id="10228"/>
    <lineage>
        <taxon>Eukaryota</taxon>
        <taxon>Metazoa</taxon>
        <taxon>Placozoa</taxon>
        <taxon>Uniplacotomia</taxon>
        <taxon>Trichoplacea</taxon>
        <taxon>Trichoplacidae</taxon>
        <taxon>Trichoplax</taxon>
    </lineage>
</organism>
<reference evidence="1 2" key="1">
    <citation type="journal article" date="2008" name="Nature">
        <title>The Trichoplax genome and the nature of placozoans.</title>
        <authorList>
            <person name="Srivastava M."/>
            <person name="Begovic E."/>
            <person name="Chapman J."/>
            <person name="Putnam N.H."/>
            <person name="Hellsten U."/>
            <person name="Kawashima T."/>
            <person name="Kuo A."/>
            <person name="Mitros T."/>
            <person name="Salamov A."/>
            <person name="Carpenter M.L."/>
            <person name="Signorovitch A.Y."/>
            <person name="Moreno M.A."/>
            <person name="Kamm K."/>
            <person name="Grimwood J."/>
            <person name="Schmutz J."/>
            <person name="Shapiro H."/>
            <person name="Grigoriev I.V."/>
            <person name="Buss L.W."/>
            <person name="Schierwater B."/>
            <person name="Dellaporta S.L."/>
            <person name="Rokhsar D.S."/>
        </authorList>
    </citation>
    <scope>NUCLEOTIDE SEQUENCE [LARGE SCALE GENOMIC DNA]</scope>
    <source>
        <strain evidence="1 2">Grell-BS-1999</strain>
    </source>
</reference>
<dbReference type="GeneID" id="6754925"/>
<proteinExistence type="predicted"/>
<protein>
    <recommendedName>
        <fullName evidence="3">DUF2452 domain-containing protein</fullName>
    </recommendedName>
</protein>
<evidence type="ECO:0000313" key="2">
    <source>
        <dbReference type="Proteomes" id="UP000009022"/>
    </source>
</evidence>
<dbReference type="OMA" id="RSKDIAM"/>
<dbReference type="Pfam" id="PF10504">
    <property type="entry name" value="DUF2452"/>
    <property type="match status" value="1"/>
</dbReference>
<name>B3RZE1_TRIAD</name>
<dbReference type="AlphaFoldDB" id="B3RZE1"/>
<sequence length="166" mass="19254">MVNPNKVRKRHDPMDLVVLAREVQRGDDMVNAGASHKLMLIADQIRHLQMQAREVLKVAKRDKQLHYAQCNFVKRPGKIYYLYEKPDGTTYFSMLSPEEWGTGCPHEFIESYRLEHDLTWTVSHEFEKRAAQYAAIDHIITGKREIPLLDWVDSVSGDKNTITDAE</sequence>
<keyword evidence="2" id="KW-1185">Reference proteome</keyword>
<dbReference type="KEGG" id="tad:TRIADDRAFT_36122"/>
<evidence type="ECO:0000313" key="1">
    <source>
        <dbReference type="EMBL" id="EDV24186.1"/>
    </source>
</evidence>
<dbReference type="HOGENOM" id="CLU_102988_0_1_1"/>
<dbReference type="FunCoup" id="B3RZE1">
    <property type="interactions" value="890"/>
</dbReference>
<dbReference type="CTD" id="6754925"/>
<evidence type="ECO:0008006" key="3">
    <source>
        <dbReference type="Google" id="ProtNLM"/>
    </source>
</evidence>
<dbReference type="RefSeq" id="XP_002113712.1">
    <property type="nucleotide sequence ID" value="XM_002113676.1"/>
</dbReference>
<dbReference type="EMBL" id="DS985246">
    <property type="protein sequence ID" value="EDV24186.1"/>
    <property type="molecule type" value="Genomic_DNA"/>
</dbReference>